<dbReference type="EMBL" id="CAMAPF010000361">
    <property type="protein sequence ID" value="CAH9117104.1"/>
    <property type="molecule type" value="Genomic_DNA"/>
</dbReference>
<proteinExistence type="predicted"/>
<evidence type="ECO:0000313" key="5">
    <source>
        <dbReference type="Proteomes" id="UP001152523"/>
    </source>
</evidence>
<organism evidence="3 5">
    <name type="scientific">Cuscuta epithymum</name>
    <dbReference type="NCBI Taxonomy" id="186058"/>
    <lineage>
        <taxon>Eukaryota</taxon>
        <taxon>Viridiplantae</taxon>
        <taxon>Streptophyta</taxon>
        <taxon>Embryophyta</taxon>
        <taxon>Tracheophyta</taxon>
        <taxon>Spermatophyta</taxon>
        <taxon>Magnoliopsida</taxon>
        <taxon>eudicotyledons</taxon>
        <taxon>Gunneridae</taxon>
        <taxon>Pentapetalae</taxon>
        <taxon>asterids</taxon>
        <taxon>lamiids</taxon>
        <taxon>Solanales</taxon>
        <taxon>Convolvulaceae</taxon>
        <taxon>Cuscuteae</taxon>
        <taxon>Cuscuta</taxon>
        <taxon>Cuscuta subgen. Cuscuta</taxon>
    </lineage>
</organism>
<protein>
    <submittedName>
        <fullName evidence="3">Uncharacterized protein</fullName>
    </submittedName>
</protein>
<evidence type="ECO:0000256" key="1">
    <source>
        <dbReference type="SAM" id="MobiDB-lite"/>
    </source>
</evidence>
<dbReference type="Proteomes" id="UP001152523">
    <property type="component" value="Unassembled WGS sequence"/>
</dbReference>
<dbReference type="AlphaFoldDB" id="A0AAV0FDN0"/>
<sequence>MNCQSEPGIQSKSDKSGSINLDELQLDKTECICSDISISDLLFQSDIVNLPAWEFPSQTEKASTLSAMDIHFQHMQSFMLQIDSEIQKLNDKWEQQQHRDLPKLLQEVSMDVFDKVSKQKMILSSSSSPDFLLLQEFFVETLEEGMVKRAISKVGEDTLDDFLHALDSDGVGLYFLFDAASDYLEEKYSDRSTTDRFLYSILKKVTPGTTGLTRKNFKHLMRNSGPHQILKYKLLKDYPTYKESPIYKDALIEPQPEEDDGFTSVVSRRDKKRNVPSVRTVQSRQQFI</sequence>
<reference evidence="3" key="1">
    <citation type="submission" date="2022-07" db="EMBL/GenBank/DDBJ databases">
        <authorList>
            <person name="Macas J."/>
            <person name="Novak P."/>
            <person name="Neumann P."/>
        </authorList>
    </citation>
    <scope>NUCLEOTIDE SEQUENCE</scope>
</reference>
<evidence type="ECO:0000313" key="3">
    <source>
        <dbReference type="EMBL" id="CAH9133615.1"/>
    </source>
</evidence>
<keyword evidence="5" id="KW-1185">Reference proteome</keyword>
<dbReference type="EMBL" id="CAMAPF010001018">
    <property type="protein sequence ID" value="CAH9139770.1"/>
    <property type="molecule type" value="Genomic_DNA"/>
</dbReference>
<evidence type="ECO:0000313" key="4">
    <source>
        <dbReference type="EMBL" id="CAH9139770.1"/>
    </source>
</evidence>
<feature type="region of interest" description="Disordered" evidence="1">
    <location>
        <begin position="255"/>
        <end position="288"/>
    </location>
</feature>
<comment type="caution">
    <text evidence="3">The sequence shown here is derived from an EMBL/GenBank/DDBJ whole genome shotgun (WGS) entry which is preliminary data.</text>
</comment>
<dbReference type="EMBL" id="CAMAPF010000976">
    <property type="protein sequence ID" value="CAH9133615.1"/>
    <property type="molecule type" value="Genomic_DNA"/>
</dbReference>
<name>A0AAV0FDN0_9ASTE</name>
<evidence type="ECO:0000313" key="2">
    <source>
        <dbReference type="EMBL" id="CAH9117104.1"/>
    </source>
</evidence>
<feature type="compositionally biased region" description="Polar residues" evidence="1">
    <location>
        <begin position="277"/>
        <end position="288"/>
    </location>
</feature>
<accession>A0AAV0FDN0</accession>
<gene>
    <name evidence="2" type="ORF">CEPIT_LOCUS21750</name>
    <name evidence="3" type="ORF">CEPIT_LOCUS33079</name>
    <name evidence="4" type="ORF">CEPIT_LOCUS37834</name>
</gene>